<evidence type="ECO:0000259" key="2">
    <source>
        <dbReference type="Pfam" id="PF11412"/>
    </source>
</evidence>
<sequence length="278" mass="29107">MIFYPRLFRIPMTAAGIFAVSLMLASATHAATSDWATSDGGRMRVVATPADVSGHVKAVLQIEPGPGWITYWREPGESGIPPQLTLPAGSKATIDTIGYPVPKLISLGNVHEVGYDAPISLPLDINAAGERKLDITAFIGVCKDICVPFQATMSVTLPPPGSSDDAGDAAIVTDAAAALPQKPSADFGVKSHSLSPDGKTLSLHLTLPDAGDAIPQIYVTGPSGYVFFKQASASRSGRDVEVALTIGKLPKTYVVHGKSWGILVVNGSRAMETTLVME</sequence>
<accession>A0ABY8IJM9</accession>
<dbReference type="Pfam" id="PF11412">
    <property type="entry name" value="DsbD_N"/>
    <property type="match status" value="1"/>
</dbReference>
<dbReference type="EMBL" id="CP117267">
    <property type="protein sequence ID" value="WFS23388.1"/>
    <property type="molecule type" value="Genomic_DNA"/>
</dbReference>
<protein>
    <submittedName>
        <fullName evidence="3">Protein-disulfide reductase DsbD family protein</fullName>
    </submittedName>
</protein>
<dbReference type="RefSeq" id="WP_244615283.1">
    <property type="nucleotide sequence ID" value="NZ_CP117267.1"/>
</dbReference>
<evidence type="ECO:0000313" key="3">
    <source>
        <dbReference type="EMBL" id="WFS23388.1"/>
    </source>
</evidence>
<evidence type="ECO:0000256" key="1">
    <source>
        <dbReference type="SAM" id="SignalP"/>
    </source>
</evidence>
<evidence type="ECO:0000313" key="4">
    <source>
        <dbReference type="Proteomes" id="UP000318939"/>
    </source>
</evidence>
<feature type="chain" id="PRO_5046683798" evidence="1">
    <location>
        <begin position="31"/>
        <end position="278"/>
    </location>
</feature>
<reference evidence="3" key="2">
    <citation type="journal article" date="2023" name="MicrobiologyOpen">
        <title>Genomics of the tumorigenes clade of the family Rhizobiaceae and description of Rhizobium rhododendri sp. nov.</title>
        <authorList>
            <person name="Kuzmanovic N."/>
            <person name="diCenzo G.C."/>
            <person name="Bunk B."/>
            <person name="Sproeer C."/>
            <person name="Fruehling A."/>
            <person name="Neumann-Schaal M."/>
            <person name="Overmann J."/>
            <person name="Smalla K."/>
        </authorList>
    </citation>
    <scope>NUCLEOTIDE SEQUENCE</scope>
    <source>
        <strain evidence="3">Rho-6.2</strain>
    </source>
</reference>
<proteinExistence type="predicted"/>
<reference evidence="3" key="1">
    <citation type="journal article" date="2019" name="Phytopathology">
        <title>A Novel Group of Rhizobium tumorigenes-Like Agrobacteria Associated with Crown Gall Disease of Rhododendron and Blueberry.</title>
        <authorList>
            <person name="Kuzmanovic N."/>
            <person name="Behrens P."/>
            <person name="Idczak E."/>
            <person name="Wagner S."/>
            <person name="Gotz M."/>
            <person name="Sproer C."/>
            <person name="Bunk B."/>
            <person name="Overmann J."/>
            <person name="Smalla K."/>
        </authorList>
    </citation>
    <scope>NUCLEOTIDE SEQUENCE</scope>
    <source>
        <strain evidence="3">Rho-6.2</strain>
    </source>
</reference>
<feature type="signal peptide" evidence="1">
    <location>
        <begin position="1"/>
        <end position="30"/>
    </location>
</feature>
<dbReference type="Proteomes" id="UP000318939">
    <property type="component" value="Chromosome"/>
</dbReference>
<keyword evidence="1" id="KW-0732">Signal</keyword>
<gene>
    <name evidence="3" type="ORF">PR018_02340</name>
</gene>
<feature type="domain" description="Thiol:disulfide interchange protein DsbD N-terminal" evidence="2">
    <location>
        <begin position="53"/>
        <end position="155"/>
    </location>
</feature>
<organism evidence="3 4">
    <name type="scientific">Rhizobium rhododendri</name>
    <dbReference type="NCBI Taxonomy" id="2506430"/>
    <lineage>
        <taxon>Bacteria</taxon>
        <taxon>Pseudomonadati</taxon>
        <taxon>Pseudomonadota</taxon>
        <taxon>Alphaproteobacteria</taxon>
        <taxon>Hyphomicrobiales</taxon>
        <taxon>Rhizobiaceae</taxon>
        <taxon>Rhizobium/Agrobacterium group</taxon>
        <taxon>Rhizobium</taxon>
    </lineage>
</organism>
<name>A0ABY8IJM9_9HYPH</name>
<keyword evidence="4" id="KW-1185">Reference proteome</keyword>
<dbReference type="InterPro" id="IPR028250">
    <property type="entry name" value="DsbDN"/>
</dbReference>